<proteinExistence type="predicted"/>
<dbReference type="EMBL" id="BAAABU010000003">
    <property type="protein sequence ID" value="GAA0223427.1"/>
    <property type="molecule type" value="Genomic_DNA"/>
</dbReference>
<dbReference type="RefSeq" id="WP_343933603.1">
    <property type="nucleotide sequence ID" value="NZ_BAAABU010000003.1"/>
</dbReference>
<sequence>MSGRAVGSPGTRELAEAERLVAERGVDAVRPSAELVRAVVRRHTGPMERARARMLAEVGGSDDVWDWVACLVRPWTDHLAALGSPTWIARFGARVVADPALRQVLLDEALDAEPVRRVVEGLNRCLPALPVPVYLERGAMTRHLVLHMCAERERALAVRAPTARASWDDTAAGLISAIVGLWLAPVSTAGA</sequence>
<organism evidence="1 2">
    <name type="scientific">Saccharothrix mutabilis subsp. mutabilis</name>
    <dbReference type="NCBI Taxonomy" id="66855"/>
    <lineage>
        <taxon>Bacteria</taxon>
        <taxon>Bacillati</taxon>
        <taxon>Actinomycetota</taxon>
        <taxon>Actinomycetes</taxon>
        <taxon>Pseudonocardiales</taxon>
        <taxon>Pseudonocardiaceae</taxon>
        <taxon>Saccharothrix</taxon>
    </lineage>
</organism>
<name>A0ABN0TJS8_9PSEU</name>
<evidence type="ECO:0000313" key="1">
    <source>
        <dbReference type="EMBL" id="GAA0223427.1"/>
    </source>
</evidence>
<comment type="caution">
    <text evidence="1">The sequence shown here is derived from an EMBL/GenBank/DDBJ whole genome shotgun (WGS) entry which is preliminary data.</text>
</comment>
<accession>A0ABN0TJS8</accession>
<dbReference type="Proteomes" id="UP001500416">
    <property type="component" value="Unassembled WGS sequence"/>
</dbReference>
<evidence type="ECO:0000313" key="2">
    <source>
        <dbReference type="Proteomes" id="UP001500416"/>
    </source>
</evidence>
<protein>
    <submittedName>
        <fullName evidence="1">TetR family transcriptional regulator</fullName>
    </submittedName>
</protein>
<gene>
    <name evidence="1" type="ORF">GCM10010492_21990</name>
</gene>
<keyword evidence="2" id="KW-1185">Reference proteome</keyword>
<reference evidence="1 2" key="1">
    <citation type="journal article" date="2019" name="Int. J. Syst. Evol. Microbiol.">
        <title>The Global Catalogue of Microorganisms (GCM) 10K type strain sequencing project: providing services to taxonomists for standard genome sequencing and annotation.</title>
        <authorList>
            <consortium name="The Broad Institute Genomics Platform"/>
            <consortium name="The Broad Institute Genome Sequencing Center for Infectious Disease"/>
            <person name="Wu L."/>
            <person name="Ma J."/>
        </authorList>
    </citation>
    <scope>NUCLEOTIDE SEQUENCE [LARGE SCALE GENOMIC DNA]</scope>
    <source>
        <strain evidence="1 2">JCM 3380</strain>
    </source>
</reference>
<dbReference type="Gene3D" id="1.10.357.10">
    <property type="entry name" value="Tetracycline Repressor, domain 2"/>
    <property type="match status" value="1"/>
</dbReference>